<sequence length="81" mass="8863">MVIALMVQADACTQIAVQVVASCHGGTAENRQPVLVREAEGSQGILIQLLYCFPHRLPHAETLRPSLHLRMNFRIEIAGDG</sequence>
<evidence type="ECO:0000313" key="1">
    <source>
        <dbReference type="EMBL" id="MPM94614.1"/>
    </source>
</evidence>
<dbReference type="AlphaFoldDB" id="A0A645DYL4"/>
<comment type="caution">
    <text evidence="1">The sequence shown here is derived from an EMBL/GenBank/DDBJ whole genome shotgun (WGS) entry which is preliminary data.</text>
</comment>
<reference evidence="1" key="1">
    <citation type="submission" date="2019-08" db="EMBL/GenBank/DDBJ databases">
        <authorList>
            <person name="Kucharzyk K."/>
            <person name="Murdoch R.W."/>
            <person name="Higgins S."/>
            <person name="Loffler F."/>
        </authorList>
    </citation>
    <scope>NUCLEOTIDE SEQUENCE</scope>
</reference>
<organism evidence="1">
    <name type="scientific">bioreactor metagenome</name>
    <dbReference type="NCBI Taxonomy" id="1076179"/>
    <lineage>
        <taxon>unclassified sequences</taxon>
        <taxon>metagenomes</taxon>
        <taxon>ecological metagenomes</taxon>
    </lineage>
</organism>
<protein>
    <submittedName>
        <fullName evidence="1">Uncharacterized protein</fullName>
    </submittedName>
</protein>
<proteinExistence type="predicted"/>
<accession>A0A645DYL4</accession>
<name>A0A645DYL4_9ZZZZ</name>
<dbReference type="EMBL" id="VSSQ01041214">
    <property type="protein sequence ID" value="MPM94614.1"/>
    <property type="molecule type" value="Genomic_DNA"/>
</dbReference>
<gene>
    <name evidence="1" type="ORF">SDC9_141762</name>
</gene>